<dbReference type="EMBL" id="SMMG02000006">
    <property type="protein sequence ID" value="KAA3471564.1"/>
    <property type="molecule type" value="Genomic_DNA"/>
</dbReference>
<accession>A0A5B6VR93</accession>
<dbReference type="GO" id="GO:0016881">
    <property type="term" value="F:acid-amino acid ligase activity"/>
    <property type="evidence" value="ECO:0007669"/>
    <property type="project" value="TreeGrafter"/>
</dbReference>
<dbReference type="AlphaFoldDB" id="A0A5B6VR93"/>
<feature type="domain" description="GH3 C-terminal" evidence="4">
    <location>
        <begin position="470"/>
        <end position="595"/>
    </location>
</feature>
<keyword evidence="6" id="KW-1185">Reference proteome</keyword>
<dbReference type="Proteomes" id="UP000325315">
    <property type="component" value="Unassembled WGS sequence"/>
</dbReference>
<sequence length="618" mass="69227">MATNDYECGLKMMEELTTDAQQIQDQLLGEILSKNAETEYLHGFLHGQTDKQLFKKNVPIVTYEHLKPYIDRIANGEVSSDILLVEPLTGSGTSGGLPKLIPTTAESAHIAATFNKLYRSVMINPSRFGYWHRNSSEEPSPKTNRFALSIYRYFGDINQAGKRMELMFAKPDVETPSGLKASAVSTRAFKGSSFKAILPKLYTSPFETIFCPDTKQSMYCQILFGLIQRDEVVMIGSIFASTVVRSIKFLENNWKELCSNIKTGQISEWITDSGCRNAASLILKPNLELADLIEDVCSCKSWEGIIRKLWPKTKYIGTVCTGAMLQYTAELEFYCGELPLVSGFYACSEGAIGINLEPLCKPSDVSYTFLPNTVYHEFLSIKEDCVTDSQNQVQLNAKSHHEDTGPVDLVNVKLGQCYEVLVTSSMGLYRYRVGDIIKVTGFHNNTPQFQFVGRQNVALGVDMERTSEADILKAVAEAKALLNPLGLILTEYTSYGDTSSTPGHYVIFWEIKPKEGNNNNKNGKELDPKVMEECCSKMEDSLHFTYRMYRKENMIAALEIRVVKQGAFEALLDYFVSKGASLSQYKTPVCIKSKEALNILDSRVIAKFFSPRTPIQDN</sequence>
<dbReference type="GO" id="GO:0005737">
    <property type="term" value="C:cytoplasm"/>
    <property type="evidence" value="ECO:0007669"/>
    <property type="project" value="TreeGrafter"/>
</dbReference>
<evidence type="ECO:0000259" key="3">
    <source>
        <dbReference type="Pfam" id="PF23571"/>
    </source>
</evidence>
<evidence type="ECO:0000259" key="4">
    <source>
        <dbReference type="Pfam" id="PF23572"/>
    </source>
</evidence>
<protein>
    <submittedName>
        <fullName evidence="5">Indole-3-acetic acid-amido synthetase GH3.17-like</fullName>
    </submittedName>
</protein>
<keyword evidence="2" id="KW-0436">Ligase</keyword>
<gene>
    <name evidence="5" type="ORF">EPI10_017167</name>
</gene>
<comment type="caution">
    <text evidence="5">The sequence shown here is derived from an EMBL/GenBank/DDBJ whole genome shotgun (WGS) entry which is preliminary data.</text>
</comment>
<dbReference type="PANTHER" id="PTHR31901:SF57">
    <property type="entry name" value="INDOLE-3-ACETIC ACID-AMIDO SYNTHETASE GH3.17-LIKE ISOFORM X3"/>
    <property type="match status" value="1"/>
</dbReference>
<evidence type="ECO:0000313" key="5">
    <source>
        <dbReference type="EMBL" id="KAA3471564.1"/>
    </source>
</evidence>
<evidence type="ECO:0000313" key="6">
    <source>
        <dbReference type="Proteomes" id="UP000325315"/>
    </source>
</evidence>
<dbReference type="Pfam" id="PF03321">
    <property type="entry name" value="GH3"/>
    <property type="match status" value="1"/>
</dbReference>
<feature type="domain" description="GH3 middle" evidence="3">
    <location>
        <begin position="367"/>
        <end position="454"/>
    </location>
</feature>
<organism evidence="5 6">
    <name type="scientific">Gossypium australe</name>
    <dbReference type="NCBI Taxonomy" id="47621"/>
    <lineage>
        <taxon>Eukaryota</taxon>
        <taxon>Viridiplantae</taxon>
        <taxon>Streptophyta</taxon>
        <taxon>Embryophyta</taxon>
        <taxon>Tracheophyta</taxon>
        <taxon>Spermatophyta</taxon>
        <taxon>Magnoliopsida</taxon>
        <taxon>eudicotyledons</taxon>
        <taxon>Gunneridae</taxon>
        <taxon>Pentapetalae</taxon>
        <taxon>rosids</taxon>
        <taxon>malvids</taxon>
        <taxon>Malvales</taxon>
        <taxon>Malvaceae</taxon>
        <taxon>Malvoideae</taxon>
        <taxon>Gossypium</taxon>
    </lineage>
</organism>
<comment type="similarity">
    <text evidence="1">Belongs to the IAA-amido conjugating enzyme family.</text>
</comment>
<reference evidence="5" key="1">
    <citation type="submission" date="2019-08" db="EMBL/GenBank/DDBJ databases">
        <authorList>
            <person name="Liu F."/>
        </authorList>
    </citation>
    <scope>NUCLEOTIDE SEQUENCE [LARGE SCALE GENOMIC DNA]</scope>
    <source>
        <strain evidence="5">PA1801</strain>
        <tissue evidence="5">Leaf</tissue>
    </source>
</reference>
<dbReference type="Pfam" id="PF23572">
    <property type="entry name" value="GH3_C"/>
    <property type="match status" value="1"/>
</dbReference>
<dbReference type="Pfam" id="PF23571">
    <property type="entry name" value="GH3_M"/>
    <property type="match status" value="1"/>
</dbReference>
<evidence type="ECO:0000256" key="1">
    <source>
        <dbReference type="ARBA" id="ARBA00008068"/>
    </source>
</evidence>
<dbReference type="InterPro" id="IPR004993">
    <property type="entry name" value="GH3"/>
</dbReference>
<dbReference type="PANTHER" id="PTHR31901">
    <property type="entry name" value="GH3 DOMAIN-CONTAINING PROTEIN"/>
    <property type="match status" value="1"/>
</dbReference>
<evidence type="ECO:0000256" key="2">
    <source>
        <dbReference type="ARBA" id="ARBA00022598"/>
    </source>
</evidence>
<proteinExistence type="inferred from homology"/>
<name>A0A5B6VR93_9ROSI</name>
<dbReference type="InterPro" id="IPR055377">
    <property type="entry name" value="GH3_M"/>
</dbReference>
<dbReference type="OrthoDB" id="10004661at2759"/>
<dbReference type="InterPro" id="IPR055378">
    <property type="entry name" value="GH3_C"/>
</dbReference>